<feature type="compositionally biased region" description="Basic and acidic residues" evidence="1">
    <location>
        <begin position="52"/>
        <end position="76"/>
    </location>
</feature>
<feature type="region of interest" description="Disordered" evidence="1">
    <location>
        <begin position="50"/>
        <end position="76"/>
    </location>
</feature>
<dbReference type="Proteomes" id="UP001175271">
    <property type="component" value="Unassembled WGS sequence"/>
</dbReference>
<reference evidence="2" key="1">
    <citation type="submission" date="2023-06" db="EMBL/GenBank/DDBJ databases">
        <title>Genomic analysis of the entomopathogenic nematode Steinernema hermaphroditum.</title>
        <authorList>
            <person name="Schwarz E.M."/>
            <person name="Heppert J.K."/>
            <person name="Baniya A."/>
            <person name="Schwartz H.T."/>
            <person name="Tan C.-H."/>
            <person name="Antoshechkin I."/>
            <person name="Sternberg P.W."/>
            <person name="Goodrich-Blair H."/>
            <person name="Dillman A.R."/>
        </authorList>
    </citation>
    <scope>NUCLEOTIDE SEQUENCE</scope>
    <source>
        <strain evidence="2">PS9179</strain>
        <tissue evidence="2">Whole animal</tissue>
    </source>
</reference>
<name>A0AA39HRA6_9BILA</name>
<evidence type="ECO:0000256" key="1">
    <source>
        <dbReference type="SAM" id="MobiDB-lite"/>
    </source>
</evidence>
<dbReference type="EMBL" id="JAUCMV010000003">
    <property type="protein sequence ID" value="KAK0410632.1"/>
    <property type="molecule type" value="Genomic_DNA"/>
</dbReference>
<proteinExistence type="predicted"/>
<evidence type="ECO:0000313" key="3">
    <source>
        <dbReference type="Proteomes" id="UP001175271"/>
    </source>
</evidence>
<gene>
    <name evidence="2" type="ORF">QR680_005243</name>
</gene>
<evidence type="ECO:0000313" key="2">
    <source>
        <dbReference type="EMBL" id="KAK0410632.1"/>
    </source>
</evidence>
<organism evidence="2 3">
    <name type="scientific">Steinernema hermaphroditum</name>
    <dbReference type="NCBI Taxonomy" id="289476"/>
    <lineage>
        <taxon>Eukaryota</taxon>
        <taxon>Metazoa</taxon>
        <taxon>Ecdysozoa</taxon>
        <taxon>Nematoda</taxon>
        <taxon>Chromadorea</taxon>
        <taxon>Rhabditida</taxon>
        <taxon>Tylenchina</taxon>
        <taxon>Panagrolaimomorpha</taxon>
        <taxon>Strongyloidoidea</taxon>
        <taxon>Steinernematidae</taxon>
        <taxon>Steinernema</taxon>
    </lineage>
</organism>
<accession>A0AA39HRA6</accession>
<protein>
    <submittedName>
        <fullName evidence="2">Uncharacterized protein</fullName>
    </submittedName>
</protein>
<dbReference type="AlphaFoldDB" id="A0AA39HRA6"/>
<comment type="caution">
    <text evidence="2">The sequence shown here is derived from an EMBL/GenBank/DDBJ whole genome shotgun (WGS) entry which is preliminary data.</text>
</comment>
<keyword evidence="3" id="KW-1185">Reference proteome</keyword>
<sequence>MASPTSVRNPKDRFHCFPPSLPAFYVNSSFAALTRLVSSPPNRDYLADAEELGIRTDPGDTRKEQSAAKWEKREQR</sequence>